<gene>
    <name evidence="4" type="ORF">E7512_06080</name>
</gene>
<dbReference type="EMBL" id="SVNY01000002">
    <property type="protein sequence ID" value="MBE6833140.1"/>
    <property type="molecule type" value="Genomic_DNA"/>
</dbReference>
<dbReference type="PANTHER" id="PTHR43405">
    <property type="entry name" value="GLYCOSYL HYDROLASE DIGH"/>
    <property type="match status" value="1"/>
</dbReference>
<dbReference type="InterPro" id="IPR017853">
    <property type="entry name" value="GH"/>
</dbReference>
<dbReference type="InterPro" id="IPR052177">
    <property type="entry name" value="Divisome_Glycosyl_Hydrolase"/>
</dbReference>
<feature type="region of interest" description="Disordered" evidence="2">
    <location>
        <begin position="33"/>
        <end position="73"/>
    </location>
</feature>
<sequence>MKHERLWQGCGASVAAVALLIASVLLTMAVQGGPPGREQSGSESSGREPAASSAAPFASESSPGSGGNPVNTVPKDEMRAVWVPYMSLAMNAQADQSKAAFQKKFDAIVANAKSKGMNALIVHVRPFGDALYPSDYFPWSHILTGVQGVNPGYDPLAYMVQATHKAGLKIHAWINPLRIRTNNTPTALAQSNPYNKWQLQKLSGRTVTLDNGIYYNPAYPEVLKLITDGVAEIVKKYDVDGVQFDDYFYPTESSIFDTGSYGAYLAEAKKNGSAMDLFEWRRANINKMVSMVYREIKSIKPGVVFGISPQGNVQNDLRMGADVVSWASTAGYVDYICPQLYVNFEHPILPFDDGAKQWRQMVTAKGVRLYFGLAVYKAGSDADEGTWKKSNDILQKQVELGRQIGGGGFMFYAYDQLDAEHSREEVQNVIKLLN</sequence>
<evidence type="ECO:0000256" key="1">
    <source>
        <dbReference type="ARBA" id="ARBA00022729"/>
    </source>
</evidence>
<dbReference type="Proteomes" id="UP000754750">
    <property type="component" value="Unassembled WGS sequence"/>
</dbReference>
<dbReference type="InterPro" id="IPR003790">
    <property type="entry name" value="GHL10"/>
</dbReference>
<evidence type="ECO:0000259" key="3">
    <source>
        <dbReference type="Pfam" id="PF02638"/>
    </source>
</evidence>
<comment type="caution">
    <text evidence="4">The sequence shown here is derived from an EMBL/GenBank/DDBJ whole genome shotgun (WGS) entry which is preliminary data.</text>
</comment>
<evidence type="ECO:0000313" key="4">
    <source>
        <dbReference type="EMBL" id="MBE6833140.1"/>
    </source>
</evidence>
<evidence type="ECO:0000313" key="5">
    <source>
        <dbReference type="Proteomes" id="UP000754750"/>
    </source>
</evidence>
<proteinExistence type="predicted"/>
<feature type="domain" description="Glycosyl hydrolase-like 10" evidence="3">
    <location>
        <begin position="77"/>
        <end position="380"/>
    </location>
</feature>
<protein>
    <recommendedName>
        <fullName evidence="3">Glycosyl hydrolase-like 10 domain-containing protein</fullName>
    </recommendedName>
</protein>
<accession>A0A928KW64</accession>
<dbReference type="RefSeq" id="WP_326840207.1">
    <property type="nucleotide sequence ID" value="NZ_SVNY01000002.1"/>
</dbReference>
<keyword evidence="1" id="KW-0732">Signal</keyword>
<feature type="compositionally biased region" description="Low complexity" evidence="2">
    <location>
        <begin position="36"/>
        <end position="63"/>
    </location>
</feature>
<dbReference type="SUPFAM" id="SSF51445">
    <property type="entry name" value="(Trans)glycosidases"/>
    <property type="match status" value="1"/>
</dbReference>
<evidence type="ECO:0000256" key="2">
    <source>
        <dbReference type="SAM" id="MobiDB-lite"/>
    </source>
</evidence>
<dbReference type="PANTHER" id="PTHR43405:SF1">
    <property type="entry name" value="GLYCOSYL HYDROLASE DIGH"/>
    <property type="match status" value="1"/>
</dbReference>
<name>A0A928KW64_9FIRM</name>
<organism evidence="4 5">
    <name type="scientific">Faecalispora sporosphaeroides</name>
    <dbReference type="NCBI Taxonomy" id="1549"/>
    <lineage>
        <taxon>Bacteria</taxon>
        <taxon>Bacillati</taxon>
        <taxon>Bacillota</taxon>
        <taxon>Clostridia</taxon>
        <taxon>Eubacteriales</taxon>
        <taxon>Oscillospiraceae</taxon>
        <taxon>Faecalispora</taxon>
    </lineage>
</organism>
<reference evidence="4" key="1">
    <citation type="submission" date="2019-04" db="EMBL/GenBank/DDBJ databases">
        <title>Evolution of Biomass-Degrading Anaerobic Consortia Revealed by Metagenomics.</title>
        <authorList>
            <person name="Peng X."/>
        </authorList>
    </citation>
    <scope>NUCLEOTIDE SEQUENCE</scope>
    <source>
        <strain evidence="4">SIG551</strain>
    </source>
</reference>
<dbReference type="Gene3D" id="3.20.20.80">
    <property type="entry name" value="Glycosidases"/>
    <property type="match status" value="1"/>
</dbReference>
<dbReference type="AlphaFoldDB" id="A0A928KW64"/>
<dbReference type="Pfam" id="PF02638">
    <property type="entry name" value="GHL10"/>
    <property type="match status" value="1"/>
</dbReference>